<dbReference type="RefSeq" id="XP_035349041.1">
    <property type="nucleotide sequence ID" value="XM_035493148.1"/>
</dbReference>
<dbReference type="GO" id="GO:0008270">
    <property type="term" value="F:zinc ion binding"/>
    <property type="evidence" value="ECO:0007669"/>
    <property type="project" value="InterPro"/>
</dbReference>
<feature type="domain" description="Xylanolytic transcriptional activator regulatory" evidence="6">
    <location>
        <begin position="91"/>
        <end position="305"/>
    </location>
</feature>
<dbReference type="GO" id="GO:0005634">
    <property type="term" value="C:nucleus"/>
    <property type="evidence" value="ECO:0007669"/>
    <property type="project" value="UniProtKB-SubCell"/>
</dbReference>
<evidence type="ECO:0000256" key="2">
    <source>
        <dbReference type="ARBA" id="ARBA00022723"/>
    </source>
</evidence>
<keyword evidence="3" id="KW-0805">Transcription regulation</keyword>
<evidence type="ECO:0000256" key="5">
    <source>
        <dbReference type="ARBA" id="ARBA00023242"/>
    </source>
</evidence>
<keyword evidence="5" id="KW-0539">Nucleus</keyword>
<evidence type="ECO:0000313" key="7">
    <source>
        <dbReference type="EMBL" id="QKX62867.1"/>
    </source>
</evidence>
<name>A0A7H8R9R1_TALRU</name>
<dbReference type="GeneID" id="55997513"/>
<proteinExistence type="predicted"/>
<dbReference type="GO" id="GO:0003677">
    <property type="term" value="F:DNA binding"/>
    <property type="evidence" value="ECO:0007669"/>
    <property type="project" value="InterPro"/>
</dbReference>
<reference evidence="8" key="1">
    <citation type="submission" date="2020-06" db="EMBL/GenBank/DDBJ databases">
        <title>A chromosome-scale genome assembly of Talaromyces rugulosus W13939.</title>
        <authorList>
            <person name="Wang B."/>
            <person name="Guo L."/>
            <person name="Ye K."/>
            <person name="Wang L."/>
        </authorList>
    </citation>
    <scope>NUCLEOTIDE SEQUENCE [LARGE SCALE GENOMIC DNA]</scope>
    <source>
        <strain evidence="8">W13939</strain>
    </source>
</reference>
<dbReference type="InterPro" id="IPR007219">
    <property type="entry name" value="XnlR_reg_dom"/>
</dbReference>
<evidence type="ECO:0000259" key="6">
    <source>
        <dbReference type="Pfam" id="PF04082"/>
    </source>
</evidence>
<dbReference type="InterPro" id="IPR050613">
    <property type="entry name" value="Sec_Metabolite_Reg"/>
</dbReference>
<dbReference type="PANTHER" id="PTHR31001:SF50">
    <property type="entry name" value="ZN(II)2CYS6 TRANSCRIPTION FACTOR (EUROFUNG)"/>
    <property type="match status" value="1"/>
</dbReference>
<dbReference type="CDD" id="cd12148">
    <property type="entry name" value="fungal_TF_MHR"/>
    <property type="match status" value="1"/>
</dbReference>
<dbReference type="Proteomes" id="UP000509510">
    <property type="component" value="Chromosome V"/>
</dbReference>
<organism evidence="7 8">
    <name type="scientific">Talaromyces rugulosus</name>
    <name type="common">Penicillium rugulosum</name>
    <dbReference type="NCBI Taxonomy" id="121627"/>
    <lineage>
        <taxon>Eukaryota</taxon>
        <taxon>Fungi</taxon>
        <taxon>Dikarya</taxon>
        <taxon>Ascomycota</taxon>
        <taxon>Pezizomycotina</taxon>
        <taxon>Eurotiomycetes</taxon>
        <taxon>Eurotiomycetidae</taxon>
        <taxon>Eurotiales</taxon>
        <taxon>Trichocomaceae</taxon>
        <taxon>Talaromyces</taxon>
        <taxon>Talaromyces sect. Islandici</taxon>
    </lineage>
</organism>
<keyword evidence="2" id="KW-0479">Metal-binding</keyword>
<evidence type="ECO:0000256" key="1">
    <source>
        <dbReference type="ARBA" id="ARBA00004123"/>
    </source>
</evidence>
<evidence type="ECO:0000313" key="8">
    <source>
        <dbReference type="Proteomes" id="UP000509510"/>
    </source>
</evidence>
<dbReference type="Pfam" id="PF04082">
    <property type="entry name" value="Fungal_trans"/>
    <property type="match status" value="1"/>
</dbReference>
<evidence type="ECO:0000256" key="4">
    <source>
        <dbReference type="ARBA" id="ARBA00023163"/>
    </source>
</evidence>
<evidence type="ECO:0000256" key="3">
    <source>
        <dbReference type="ARBA" id="ARBA00023015"/>
    </source>
</evidence>
<sequence>MGCSGRNDGIMDKVLPAAARKNHITKRNSETDYWAGEKDNPGYPNNEYPTQQRQGNMNKLGFGVFLASSMSADSIYTSPYTSPQVRQLLCDIYFRNVDPLFKILHQPSIQKFLRDGECYLDYERGHQVPATLASAIYFAAVCSLDNSECQSFFHRDKRTLVALLQKKTEAALVEADCATSNHLAVLQAYVLSLLATRSQDQSRRIWTMLSMALRMAQALSLHKPNPPFPVCTFEQEMRRRLWLAIGLLDVSVSLNRATEPMMQTAWLQSHPPSNVNDDDIWFDMDGPVQELDDSIFTDMSFSLILSAAQNVIRSIGFSEFTEPSVEPLALRHRLVHDFQQTASRLLRGCMPDSETFHWYTKNSTRTINAWLQLISFRPLLRSRGFVPPTVPGDYVLRLAAETFQRMQEVYSDPRASAWRWFECMWIPWHGLAVAMAELRVCEDPVAMAQYYPIVEQVYSGSSSLINDTQSGIIRKPMENLMSETRAKKSELLDHRGVGGLTTQTSCGSSSNEIDLAGFEVRSLTSLPLGLKPIANSHEQIPYDTDPSILPKYGQMYGTSWILVTWGLIMRVTRLGKVTRTSFMI</sequence>
<gene>
    <name evidence="7" type="ORF">TRUGW13939_10032</name>
</gene>
<comment type="subcellular location">
    <subcellularLocation>
        <location evidence="1">Nucleus</location>
    </subcellularLocation>
</comment>
<dbReference type="EMBL" id="CP055902">
    <property type="protein sequence ID" value="QKX62867.1"/>
    <property type="molecule type" value="Genomic_DNA"/>
</dbReference>
<accession>A0A7H8R9R1</accession>
<dbReference type="OrthoDB" id="4227475at2759"/>
<dbReference type="PANTHER" id="PTHR31001">
    <property type="entry name" value="UNCHARACTERIZED TRANSCRIPTIONAL REGULATORY PROTEIN"/>
    <property type="match status" value="1"/>
</dbReference>
<keyword evidence="4" id="KW-0804">Transcription</keyword>
<keyword evidence="8" id="KW-1185">Reference proteome</keyword>
<dbReference type="AlphaFoldDB" id="A0A7H8R9R1"/>
<dbReference type="KEGG" id="trg:TRUGW13939_10032"/>
<protein>
    <recommendedName>
        <fullName evidence="6">Xylanolytic transcriptional activator regulatory domain-containing protein</fullName>
    </recommendedName>
</protein>
<dbReference type="GO" id="GO:0006351">
    <property type="term" value="P:DNA-templated transcription"/>
    <property type="evidence" value="ECO:0007669"/>
    <property type="project" value="InterPro"/>
</dbReference>